<comment type="similarity">
    <text evidence="1">Belongs to the short-chain dehydrogenases/reductases (SDR) family.</text>
</comment>
<evidence type="ECO:0000256" key="1">
    <source>
        <dbReference type="ARBA" id="ARBA00006484"/>
    </source>
</evidence>
<accession>B9L562</accession>
<dbReference type="InterPro" id="IPR002347">
    <property type="entry name" value="SDR_fam"/>
</dbReference>
<sequence length="277" mass="29093">MAGRLDGKVAIVTGAGSGIGKAIAERFHREGAAVVVVDLKADRAEAVASELGDRAVPIAADVTRPEDNQRAVATAVQRFGKLDIFMGNAGVFDGFLSLPQYQTPDQLVEMFDRLFAVNVKGYLLGAYAAVPELLKTQGTLLFTASTAGFYTNQGGIIYTMSKHAVVGLIRELAYELAPKIRVNGIAPGGTFTDLRNAIPLGAEFGDPDKRSLFDMPGLDQFIIQSTPLRRVNRPEDHAAVAAFLASDDAAGLTGVIVHCDGGYGIRGAASAAGGDNL</sequence>
<dbReference type="Pfam" id="PF13561">
    <property type="entry name" value="adh_short_C2"/>
    <property type="match status" value="1"/>
</dbReference>
<evidence type="ECO:0000313" key="3">
    <source>
        <dbReference type="EMBL" id="ACM06663.1"/>
    </source>
</evidence>
<dbReference type="PRINTS" id="PR00081">
    <property type="entry name" value="GDHRDH"/>
</dbReference>
<geneLocation type="plasmid" evidence="4">
    <name>Tros</name>
</geneLocation>
<dbReference type="PRINTS" id="PR00080">
    <property type="entry name" value="SDRFAMILY"/>
</dbReference>
<evidence type="ECO:0000313" key="4">
    <source>
        <dbReference type="Proteomes" id="UP000000447"/>
    </source>
</evidence>
<dbReference type="FunFam" id="3.40.50.720:FF:000084">
    <property type="entry name" value="Short-chain dehydrogenase reductase"/>
    <property type="match status" value="1"/>
</dbReference>
<dbReference type="eggNOG" id="COG1028">
    <property type="taxonomic scope" value="Bacteria"/>
</dbReference>
<dbReference type="InterPro" id="IPR036291">
    <property type="entry name" value="NAD(P)-bd_dom_sf"/>
</dbReference>
<keyword evidence="2 3" id="KW-0560">Oxidoreductase</keyword>
<dbReference type="PANTHER" id="PTHR43180">
    <property type="entry name" value="3-OXOACYL-(ACYL-CARRIER-PROTEIN) REDUCTASE (AFU_ORTHOLOGUE AFUA_6G11210)"/>
    <property type="match status" value="1"/>
</dbReference>
<proteinExistence type="inferred from homology"/>
<dbReference type="InterPro" id="IPR020904">
    <property type="entry name" value="Sc_DH/Rdtase_CS"/>
</dbReference>
<evidence type="ECO:0000256" key="2">
    <source>
        <dbReference type="ARBA" id="ARBA00023002"/>
    </source>
</evidence>
<protein>
    <submittedName>
        <fullName evidence="3">2,3-dihydroxy-2,3-dihydro-phenylpropionate dehydrogenase</fullName>
        <ecNumber evidence="3">1.3.1.-</ecNumber>
    </submittedName>
</protein>
<dbReference type="EMBL" id="CP001276">
    <property type="protein sequence ID" value="ACM06663.1"/>
    <property type="molecule type" value="Genomic_DNA"/>
</dbReference>
<gene>
    <name evidence="3" type="ordered locus">trd_A0926</name>
</gene>
<reference evidence="3 4" key="1">
    <citation type="journal article" date="2009" name="PLoS ONE">
        <title>Complete genome sequence of the aerobic CO-oxidizing thermophile Thermomicrobium roseum.</title>
        <authorList>
            <person name="Wu D."/>
            <person name="Raymond J."/>
            <person name="Wu M."/>
            <person name="Chatterji S."/>
            <person name="Ren Q."/>
            <person name="Graham J.E."/>
            <person name="Bryant D.A."/>
            <person name="Robb F."/>
            <person name="Colman A."/>
            <person name="Tallon L.J."/>
            <person name="Badger J.H."/>
            <person name="Madupu R."/>
            <person name="Ward N.L."/>
            <person name="Eisen J.A."/>
        </authorList>
    </citation>
    <scope>NUCLEOTIDE SEQUENCE [LARGE SCALE GENOMIC DNA]</scope>
    <source>
        <strain evidence="4">ATCC 27502 / DSM 5159 / P-2</strain>
        <plasmid evidence="3">unnamed</plasmid>
    </source>
</reference>
<dbReference type="OrthoDB" id="9803333at2"/>
<dbReference type="RefSeq" id="WP_012642650.1">
    <property type="nucleotide sequence ID" value="NC_011961.1"/>
</dbReference>
<dbReference type="PANTHER" id="PTHR43180:SF3">
    <property type="entry name" value="SHORT CHAIN DEHYDROGENASE MDPC-RELATED"/>
    <property type="match status" value="1"/>
</dbReference>
<dbReference type="AlphaFoldDB" id="B9L562"/>
<dbReference type="EC" id="1.3.1.-" evidence="3"/>
<keyword evidence="3" id="KW-0614">Plasmid</keyword>
<dbReference type="PROSITE" id="PS00061">
    <property type="entry name" value="ADH_SHORT"/>
    <property type="match status" value="1"/>
</dbReference>
<name>B9L562_THERP</name>
<keyword evidence="4" id="KW-1185">Reference proteome</keyword>
<dbReference type="GO" id="GO:0016491">
    <property type="term" value="F:oxidoreductase activity"/>
    <property type="evidence" value="ECO:0007669"/>
    <property type="project" value="UniProtKB-KW"/>
</dbReference>
<organism evidence="3 4">
    <name type="scientific">Thermomicrobium roseum (strain ATCC 27502 / DSM 5159 / P-2)</name>
    <dbReference type="NCBI Taxonomy" id="309801"/>
    <lineage>
        <taxon>Bacteria</taxon>
        <taxon>Pseudomonadati</taxon>
        <taxon>Thermomicrobiota</taxon>
        <taxon>Thermomicrobia</taxon>
        <taxon>Thermomicrobiales</taxon>
        <taxon>Thermomicrobiaceae</taxon>
        <taxon>Thermomicrobium</taxon>
    </lineage>
</organism>
<dbReference type="SUPFAM" id="SSF51735">
    <property type="entry name" value="NAD(P)-binding Rossmann-fold domains"/>
    <property type="match status" value="1"/>
</dbReference>
<dbReference type="HOGENOM" id="CLU_010194_1_0_0"/>
<dbReference type="Gene3D" id="3.40.50.720">
    <property type="entry name" value="NAD(P)-binding Rossmann-like Domain"/>
    <property type="match status" value="1"/>
</dbReference>
<dbReference type="KEGG" id="tro:trd_A0926"/>
<dbReference type="Proteomes" id="UP000000447">
    <property type="component" value="Plasmid unnamed"/>
</dbReference>